<evidence type="ECO:0000256" key="1">
    <source>
        <dbReference type="SAM" id="Phobius"/>
    </source>
</evidence>
<sequence>MAEPKQLEPEVYQGQFGEFTITQSDRTGVQIYRTGLMVAAIAFATGTALVLWRGNDSGTIALLTPLYACFCLALGVSLVTIHIYLAILHRLLQAFWLIGAVAAVALNFHSQEPLAIAVTTNTAALLAIGFTFAALTGIYFKEAFCFDRLETKILTPLVPLLILGHLFGLLSPFPEKLLLATWAGLFLIFALRKTIQPIPADIGDKSVFEHLKSRPRVASELAE</sequence>
<evidence type="ECO:0008006" key="3">
    <source>
        <dbReference type="Google" id="ProtNLM"/>
    </source>
</evidence>
<comment type="caution">
    <text evidence="2">The sequence shown here is derived from an EMBL/GenBank/DDBJ whole genome shotgun (WGS) entry which is preliminary data.</text>
</comment>
<feature type="transmembrane region" description="Helical" evidence="1">
    <location>
        <begin position="114"/>
        <end position="140"/>
    </location>
</feature>
<protein>
    <recommendedName>
        <fullName evidence="3">DUF2301 domain-containing membrane protein</fullName>
    </recommendedName>
</protein>
<keyword evidence="1" id="KW-0812">Transmembrane</keyword>
<keyword evidence="1" id="KW-1133">Transmembrane helix</keyword>
<dbReference type="PANTHER" id="PTHR36716">
    <property type="entry name" value="F3H9.20 PROTEIN"/>
    <property type="match status" value="1"/>
</dbReference>
<feature type="transmembrane region" description="Helical" evidence="1">
    <location>
        <begin position="91"/>
        <end position="108"/>
    </location>
</feature>
<dbReference type="Pfam" id="PF10063">
    <property type="entry name" value="DUF2301"/>
    <property type="match status" value="1"/>
</dbReference>
<organism evidence="2">
    <name type="scientific">Planktothricoides sp. SpSt-374</name>
    <dbReference type="NCBI Taxonomy" id="2282167"/>
    <lineage>
        <taxon>Bacteria</taxon>
        <taxon>Bacillati</taxon>
        <taxon>Cyanobacteriota</taxon>
        <taxon>Cyanophyceae</taxon>
        <taxon>Oscillatoriophycideae</taxon>
        <taxon>Oscillatoriales</taxon>
        <taxon>Oscillatoriaceae</taxon>
        <taxon>Planktothricoides</taxon>
    </lineage>
</organism>
<name>A0A7C3VGQ3_9CYAN</name>
<reference evidence="2" key="1">
    <citation type="journal article" date="2020" name="mSystems">
        <title>Genome- and Community-Level Interaction Insights into Carbon Utilization and Element Cycling Functions of Hydrothermarchaeota in Hydrothermal Sediment.</title>
        <authorList>
            <person name="Zhou Z."/>
            <person name="Liu Y."/>
            <person name="Xu W."/>
            <person name="Pan J."/>
            <person name="Luo Z.H."/>
            <person name="Li M."/>
        </authorList>
    </citation>
    <scope>NUCLEOTIDE SEQUENCE [LARGE SCALE GENOMIC DNA]</scope>
    <source>
        <strain evidence="2">SpSt-374</strain>
    </source>
</reference>
<evidence type="ECO:0000313" key="2">
    <source>
        <dbReference type="EMBL" id="HGG00992.1"/>
    </source>
</evidence>
<accession>A0A7C3VGQ3</accession>
<feature type="transmembrane region" description="Helical" evidence="1">
    <location>
        <begin position="64"/>
        <end position="84"/>
    </location>
</feature>
<dbReference type="PANTHER" id="PTHR36716:SF2">
    <property type="entry name" value="F3H9.20 PROTEIN"/>
    <property type="match status" value="1"/>
</dbReference>
<gene>
    <name evidence="2" type="ORF">ENR15_10165</name>
</gene>
<dbReference type="AlphaFoldDB" id="A0A7C3VGQ3"/>
<dbReference type="EMBL" id="DSPX01000099">
    <property type="protein sequence ID" value="HGG00992.1"/>
    <property type="molecule type" value="Genomic_DNA"/>
</dbReference>
<feature type="transmembrane region" description="Helical" evidence="1">
    <location>
        <begin position="31"/>
        <end position="52"/>
    </location>
</feature>
<dbReference type="InterPro" id="IPR019275">
    <property type="entry name" value="DUF2301"/>
</dbReference>
<feature type="transmembrane region" description="Helical" evidence="1">
    <location>
        <begin position="152"/>
        <end position="171"/>
    </location>
</feature>
<keyword evidence="1" id="KW-0472">Membrane</keyword>
<proteinExistence type="predicted"/>